<evidence type="ECO:0000313" key="1">
    <source>
        <dbReference type="EMBL" id="MBE9028077.1"/>
    </source>
</evidence>
<evidence type="ECO:0000313" key="2">
    <source>
        <dbReference type="Proteomes" id="UP000622533"/>
    </source>
</evidence>
<organism evidence="1 2">
    <name type="scientific">Desmonostoc muscorum LEGE 12446</name>
    <dbReference type="NCBI Taxonomy" id="1828758"/>
    <lineage>
        <taxon>Bacteria</taxon>
        <taxon>Bacillati</taxon>
        <taxon>Cyanobacteriota</taxon>
        <taxon>Cyanophyceae</taxon>
        <taxon>Nostocales</taxon>
        <taxon>Nostocaceae</taxon>
        <taxon>Desmonostoc</taxon>
    </lineage>
</organism>
<name>A0A8J6ZV27_DESMC</name>
<proteinExistence type="predicted"/>
<comment type="caution">
    <text evidence="1">The sequence shown here is derived from an EMBL/GenBank/DDBJ whole genome shotgun (WGS) entry which is preliminary data.</text>
</comment>
<dbReference type="RefSeq" id="WP_190878838.1">
    <property type="nucleotide sequence ID" value="NZ_JADEXS020000001.1"/>
</dbReference>
<protein>
    <submittedName>
        <fullName evidence="1">Uncharacterized protein</fullName>
    </submittedName>
</protein>
<dbReference type="AlphaFoldDB" id="A0A8J6ZV27"/>
<sequence>MTDTPTGQMTWRLPGSSECALYLRHHASEPWRSYKEFPQYVLPDPPGFSEGYATFLALLKQKWQAL</sequence>
<gene>
    <name evidence="1" type="ORF">IQ276_38395</name>
</gene>
<keyword evidence="2" id="KW-1185">Reference proteome</keyword>
<dbReference type="EMBL" id="JADEXS010001253">
    <property type="protein sequence ID" value="MBE9028077.1"/>
    <property type="molecule type" value="Genomic_DNA"/>
</dbReference>
<dbReference type="Proteomes" id="UP000622533">
    <property type="component" value="Unassembled WGS sequence"/>
</dbReference>
<reference evidence="1" key="1">
    <citation type="submission" date="2020-10" db="EMBL/GenBank/DDBJ databases">
        <authorList>
            <person name="Castelo-Branco R."/>
            <person name="Eusebio N."/>
            <person name="Adriana R."/>
            <person name="Vieira A."/>
            <person name="Brugerolle De Fraissinette N."/>
            <person name="Rezende De Castro R."/>
            <person name="Schneider M.P."/>
            <person name="Vasconcelos V."/>
            <person name="Leao P.N."/>
        </authorList>
    </citation>
    <scope>NUCLEOTIDE SEQUENCE</scope>
    <source>
        <strain evidence="1">LEGE 12446</strain>
    </source>
</reference>
<accession>A0A8J6ZV27</accession>